<comment type="caution">
    <text evidence="14">The sequence shown here is derived from an EMBL/GenBank/DDBJ whole genome shotgun (WGS) entry which is preliminary data.</text>
</comment>
<dbReference type="Pfam" id="PF00628">
    <property type="entry name" value="PHD"/>
    <property type="match status" value="1"/>
</dbReference>
<evidence type="ECO:0000256" key="3">
    <source>
        <dbReference type="ARBA" id="ARBA00022679"/>
    </source>
</evidence>
<evidence type="ECO:0000256" key="7">
    <source>
        <dbReference type="ARBA" id="ARBA00023015"/>
    </source>
</evidence>
<sequence length="624" mass="71524">MLQRMSGSKRKAANVTYSGKSTHKRRKQDFEQKKRQQRTNGLDDDAVEGIHRESDQSKIRGASLTEMFTPCQLAVHVATLKQWFGETKPKVDEKRAMGECKNDYACQLCGVEKLFSAIGGCFLCGTVFKKMDTYHSASKFGVEYRICSKCLKKIEGEKLSVSGLHISEENLSLDIDPLYQEPFVQCDRCDRWQHHTCALFNNERNIGGKAEYICPKCYIQDIKNGIRAPLDQSVIPGATDLPRTKLSDFIEGRLFSRLKKERYDRANGMGKNPEEVPGAEDLVVRVVLSVEKNLLVQQELLNVFKEENYPKELPYRSKVILLFQKIDGVEVCLFGMYVQEYGSKCAHPNQRSIYISYLDSVKYFRPDGVIAATGESLRTFVYHEILVGYLDYCKTRGFSRCYVWSYPPSIADDDYIFNCHPEIQKSPKVGSLRDWYRKMLGKAASEKIVASVTNLYDHFFVPHGEHKVTAARLPYFDGDYWPPTAEALLKKLADGKLPPIRNARKQKPSFEADGCTDASRNSFVDNQLMQELGKGLWKLKENFIVVHLETQHMAEDTDCDEDEVIEGSLFDGRDNFMDFCVKNQYQFDNLGRAKHSSMMILYYLHYPSAYILKRTSQNGRSYNK</sequence>
<dbReference type="PROSITE" id="PS50016">
    <property type="entry name" value="ZF_PHD_2"/>
    <property type="match status" value="1"/>
</dbReference>
<dbReference type="SUPFAM" id="SSF57903">
    <property type="entry name" value="FYVE/PHD zinc finger"/>
    <property type="match status" value="1"/>
</dbReference>
<dbReference type="AlphaFoldDB" id="A0AAD4XK08"/>
<accession>A0AAD4XK08</accession>
<keyword evidence="7" id="KW-0805">Transcription regulation</keyword>
<name>A0AAD4XK08_9MAGN</name>
<evidence type="ECO:0000256" key="6">
    <source>
        <dbReference type="ARBA" id="ARBA00022833"/>
    </source>
</evidence>
<dbReference type="InterPro" id="IPR001965">
    <property type="entry name" value="Znf_PHD"/>
</dbReference>
<evidence type="ECO:0000256" key="9">
    <source>
        <dbReference type="ARBA" id="ARBA00023242"/>
    </source>
</evidence>
<evidence type="ECO:0000256" key="10">
    <source>
        <dbReference type="PROSITE-ProRule" id="PRU00146"/>
    </source>
</evidence>
<dbReference type="GO" id="GO:0005634">
    <property type="term" value="C:nucleus"/>
    <property type="evidence" value="ECO:0007669"/>
    <property type="project" value="UniProtKB-SubCell"/>
</dbReference>
<dbReference type="InterPro" id="IPR011011">
    <property type="entry name" value="Znf_FYVE_PHD"/>
</dbReference>
<dbReference type="EC" id="2.3.1.48" evidence="2"/>
<keyword evidence="8" id="KW-0804">Transcription</keyword>
<dbReference type="InterPro" id="IPR019786">
    <property type="entry name" value="Zinc_finger_PHD-type_CS"/>
</dbReference>
<dbReference type="PROSITE" id="PS51727">
    <property type="entry name" value="CBP_P300_HAT"/>
    <property type="match status" value="1"/>
</dbReference>
<evidence type="ECO:0000256" key="11">
    <source>
        <dbReference type="SAM" id="MobiDB-lite"/>
    </source>
</evidence>
<keyword evidence="9" id="KW-0539">Nucleus</keyword>
<dbReference type="InterPro" id="IPR019787">
    <property type="entry name" value="Znf_PHD-finger"/>
</dbReference>
<dbReference type="SMART" id="SM01250">
    <property type="entry name" value="KAT11"/>
    <property type="match status" value="1"/>
</dbReference>
<dbReference type="Gene3D" id="3.30.40.10">
    <property type="entry name" value="Zinc/RING finger domain, C3HC4 (zinc finger)"/>
    <property type="match status" value="1"/>
</dbReference>
<feature type="domain" description="PHD-type" evidence="12">
    <location>
        <begin position="144"/>
        <end position="220"/>
    </location>
</feature>
<keyword evidence="4" id="KW-0479">Metal-binding</keyword>
<organism evidence="14 15">
    <name type="scientific">Papaver atlanticum</name>
    <dbReference type="NCBI Taxonomy" id="357466"/>
    <lineage>
        <taxon>Eukaryota</taxon>
        <taxon>Viridiplantae</taxon>
        <taxon>Streptophyta</taxon>
        <taxon>Embryophyta</taxon>
        <taxon>Tracheophyta</taxon>
        <taxon>Spermatophyta</taxon>
        <taxon>Magnoliopsida</taxon>
        <taxon>Ranunculales</taxon>
        <taxon>Papaveraceae</taxon>
        <taxon>Papaveroideae</taxon>
        <taxon>Papaver</taxon>
    </lineage>
</organism>
<dbReference type="InterPro" id="IPR013178">
    <property type="entry name" value="Histone_AcTrfase_Rtt109/CBP"/>
</dbReference>
<dbReference type="InterPro" id="IPR031162">
    <property type="entry name" value="CBP_P300_HAT"/>
</dbReference>
<feature type="domain" description="CBP/p300-type HAT" evidence="13">
    <location>
        <begin position="235"/>
        <end position="609"/>
    </location>
</feature>
<keyword evidence="6" id="KW-0862">Zinc</keyword>
<evidence type="ECO:0000313" key="14">
    <source>
        <dbReference type="EMBL" id="KAI3925138.1"/>
    </source>
</evidence>
<keyword evidence="5 10" id="KW-0863">Zinc-finger</keyword>
<gene>
    <name evidence="14" type="ORF">MKW98_009788</name>
</gene>
<dbReference type="GO" id="GO:0045944">
    <property type="term" value="P:positive regulation of transcription by RNA polymerase II"/>
    <property type="evidence" value="ECO:0007669"/>
    <property type="project" value="TreeGrafter"/>
</dbReference>
<proteinExistence type="predicted"/>
<dbReference type="Proteomes" id="UP001202328">
    <property type="component" value="Unassembled WGS sequence"/>
</dbReference>
<evidence type="ECO:0000256" key="8">
    <source>
        <dbReference type="ARBA" id="ARBA00023163"/>
    </source>
</evidence>
<dbReference type="GO" id="GO:0004402">
    <property type="term" value="F:histone acetyltransferase activity"/>
    <property type="evidence" value="ECO:0007669"/>
    <property type="project" value="InterPro"/>
</dbReference>
<evidence type="ECO:0000256" key="4">
    <source>
        <dbReference type="ARBA" id="ARBA00022723"/>
    </source>
</evidence>
<dbReference type="GO" id="GO:0008270">
    <property type="term" value="F:zinc ion binding"/>
    <property type="evidence" value="ECO:0007669"/>
    <property type="project" value="UniProtKB-KW"/>
</dbReference>
<evidence type="ECO:0000256" key="2">
    <source>
        <dbReference type="ARBA" id="ARBA00013184"/>
    </source>
</evidence>
<dbReference type="Pfam" id="PF08214">
    <property type="entry name" value="HAT_KAT11"/>
    <property type="match status" value="1"/>
</dbReference>
<dbReference type="GO" id="GO:0000123">
    <property type="term" value="C:histone acetyltransferase complex"/>
    <property type="evidence" value="ECO:0007669"/>
    <property type="project" value="TreeGrafter"/>
</dbReference>
<reference evidence="14" key="1">
    <citation type="submission" date="2022-04" db="EMBL/GenBank/DDBJ databases">
        <title>A functionally conserved STORR gene fusion in Papaver species that diverged 16.8 million years ago.</title>
        <authorList>
            <person name="Catania T."/>
        </authorList>
    </citation>
    <scope>NUCLEOTIDE SEQUENCE</scope>
    <source>
        <strain evidence="14">S-188037</strain>
    </source>
</reference>
<dbReference type="GO" id="GO:0005667">
    <property type="term" value="C:transcription regulator complex"/>
    <property type="evidence" value="ECO:0007669"/>
    <property type="project" value="TreeGrafter"/>
</dbReference>
<evidence type="ECO:0000259" key="13">
    <source>
        <dbReference type="PROSITE" id="PS51727"/>
    </source>
</evidence>
<keyword evidence="3" id="KW-0808">Transferase</keyword>
<dbReference type="PANTHER" id="PTHR13808">
    <property type="entry name" value="CBP/P300-RELATED"/>
    <property type="match status" value="1"/>
</dbReference>
<dbReference type="InterPro" id="IPR013083">
    <property type="entry name" value="Znf_RING/FYVE/PHD"/>
</dbReference>
<feature type="region of interest" description="Disordered" evidence="11">
    <location>
        <begin position="1"/>
        <end position="54"/>
    </location>
</feature>
<protein>
    <recommendedName>
        <fullName evidence="2">histone acetyltransferase</fullName>
        <ecNumber evidence="2">2.3.1.48</ecNumber>
    </recommendedName>
</protein>
<evidence type="ECO:0000313" key="15">
    <source>
        <dbReference type="Proteomes" id="UP001202328"/>
    </source>
</evidence>
<dbReference type="GO" id="GO:0031490">
    <property type="term" value="F:chromatin DNA binding"/>
    <property type="evidence" value="ECO:0007669"/>
    <property type="project" value="TreeGrafter"/>
</dbReference>
<keyword evidence="15" id="KW-1185">Reference proteome</keyword>
<evidence type="ECO:0000259" key="12">
    <source>
        <dbReference type="PROSITE" id="PS50016"/>
    </source>
</evidence>
<evidence type="ECO:0000256" key="5">
    <source>
        <dbReference type="ARBA" id="ARBA00022771"/>
    </source>
</evidence>
<dbReference type="GO" id="GO:0003713">
    <property type="term" value="F:transcription coactivator activity"/>
    <property type="evidence" value="ECO:0007669"/>
    <property type="project" value="TreeGrafter"/>
</dbReference>
<dbReference type="SMART" id="SM00249">
    <property type="entry name" value="PHD"/>
    <property type="match status" value="1"/>
</dbReference>
<evidence type="ECO:0000256" key="1">
    <source>
        <dbReference type="ARBA" id="ARBA00004123"/>
    </source>
</evidence>
<dbReference type="PROSITE" id="PS01359">
    <property type="entry name" value="ZF_PHD_1"/>
    <property type="match status" value="1"/>
</dbReference>
<dbReference type="EMBL" id="JAJJMB010008202">
    <property type="protein sequence ID" value="KAI3925138.1"/>
    <property type="molecule type" value="Genomic_DNA"/>
</dbReference>
<comment type="subcellular location">
    <subcellularLocation>
        <location evidence="1">Nucleus</location>
    </subcellularLocation>
</comment>
<dbReference type="PANTHER" id="PTHR13808:SF53">
    <property type="entry name" value="HISTONE ACETYLTRANSFERASE HAC2"/>
    <property type="match status" value="1"/>
</dbReference>